<comment type="caution">
    <text evidence="1">The sequence shown here is derived from an EMBL/GenBank/DDBJ whole genome shotgun (WGS) entry which is preliminary data.</text>
</comment>
<name>X1RJA8_9ZZZZ</name>
<dbReference type="Pfam" id="PF12974">
    <property type="entry name" value="Phosphonate-bd"/>
    <property type="match status" value="1"/>
</dbReference>
<feature type="non-terminal residue" evidence="1">
    <location>
        <position position="1"/>
    </location>
</feature>
<sequence length="97" mass="10738">VDAGAVASNRFDDAIERGVITEAELVVIWRSEPICNSPIAVRSDLSDELKAKITKAFLEMPKELALNYGCKTLGWVVAKDEDYDAIREIAKTLDLEL</sequence>
<dbReference type="Gene3D" id="3.40.190.10">
    <property type="entry name" value="Periplasmic binding protein-like II"/>
    <property type="match status" value="1"/>
</dbReference>
<organism evidence="1">
    <name type="scientific">marine sediment metagenome</name>
    <dbReference type="NCBI Taxonomy" id="412755"/>
    <lineage>
        <taxon>unclassified sequences</taxon>
        <taxon>metagenomes</taxon>
        <taxon>ecological metagenomes</taxon>
    </lineage>
</organism>
<proteinExistence type="predicted"/>
<gene>
    <name evidence="1" type="ORF">S12H4_21119</name>
</gene>
<reference evidence="1" key="1">
    <citation type="journal article" date="2014" name="Front. Microbiol.">
        <title>High frequency of phylogenetically diverse reductive dehalogenase-homologous genes in deep subseafloor sedimentary metagenomes.</title>
        <authorList>
            <person name="Kawai M."/>
            <person name="Futagami T."/>
            <person name="Toyoda A."/>
            <person name="Takaki Y."/>
            <person name="Nishi S."/>
            <person name="Hori S."/>
            <person name="Arai W."/>
            <person name="Tsubouchi T."/>
            <person name="Morono Y."/>
            <person name="Uchiyama I."/>
            <person name="Ito T."/>
            <person name="Fujiyama A."/>
            <person name="Inagaki F."/>
            <person name="Takami H."/>
        </authorList>
    </citation>
    <scope>NUCLEOTIDE SEQUENCE</scope>
    <source>
        <strain evidence="1">Expedition CK06-06</strain>
    </source>
</reference>
<protein>
    <submittedName>
        <fullName evidence="1">Uncharacterized protein</fullName>
    </submittedName>
</protein>
<accession>X1RJA8</accession>
<evidence type="ECO:0000313" key="1">
    <source>
        <dbReference type="EMBL" id="GAI80842.1"/>
    </source>
</evidence>
<dbReference type="AlphaFoldDB" id="X1RJA8"/>
<dbReference type="EMBL" id="BARW01010819">
    <property type="protein sequence ID" value="GAI80842.1"/>
    <property type="molecule type" value="Genomic_DNA"/>
</dbReference>
<dbReference type="SUPFAM" id="SSF53850">
    <property type="entry name" value="Periplasmic binding protein-like II"/>
    <property type="match status" value="1"/>
</dbReference>